<organism evidence="2 3">
    <name type="scientific">Lysobacter soyae</name>
    <dbReference type="NCBI Taxonomy" id="2764185"/>
    <lineage>
        <taxon>Bacteria</taxon>
        <taxon>Pseudomonadati</taxon>
        <taxon>Pseudomonadota</taxon>
        <taxon>Gammaproteobacteria</taxon>
        <taxon>Lysobacterales</taxon>
        <taxon>Lysobacteraceae</taxon>
        <taxon>Lysobacter</taxon>
    </lineage>
</organism>
<protein>
    <submittedName>
        <fullName evidence="2">SIMPL domain-containing protein</fullName>
    </submittedName>
</protein>
<evidence type="ECO:0000256" key="1">
    <source>
        <dbReference type="SAM" id="SignalP"/>
    </source>
</evidence>
<dbReference type="PANTHER" id="PTHR34387">
    <property type="entry name" value="SLR1258 PROTEIN"/>
    <property type="match status" value="1"/>
</dbReference>
<dbReference type="InterPro" id="IPR052022">
    <property type="entry name" value="26kDa_periplasmic_antigen"/>
</dbReference>
<dbReference type="Proteomes" id="UP000824755">
    <property type="component" value="Chromosome"/>
</dbReference>
<accession>A0ABX8WP27</accession>
<dbReference type="PANTHER" id="PTHR34387:SF1">
    <property type="entry name" value="PERIPLASMIC IMMUNOGENIC PROTEIN"/>
    <property type="match status" value="1"/>
</dbReference>
<sequence>MNHAPKYLALALALSLTSFAMPGHAQNAATVAAGTQSQDGTLISVSAQASAKRVPDIATISTGVVTQAEDANTAMRLNAEKMTRVNAAIKTAGIASRDIQTSGVNLNARYDYENGKTPRITGYEARNTVSIKVRDLTKLGKLMDSLVAAGANDLNGPSFEVDKADEAYDEARLSALEKARKRADLYANALGLRVRRIVSIDEGGGMMNPVPVMRAMSANAYAGKAADTEIAPGESSLGVTLNIVYELGK</sequence>
<dbReference type="Pfam" id="PF04402">
    <property type="entry name" value="SIMPL"/>
    <property type="match status" value="1"/>
</dbReference>
<dbReference type="Gene3D" id="3.30.110.170">
    <property type="entry name" value="Protein of unknown function (DUF541), domain 1"/>
    <property type="match status" value="1"/>
</dbReference>
<gene>
    <name evidence="2" type="ORF">H8L67_07895</name>
</gene>
<keyword evidence="1" id="KW-0732">Signal</keyword>
<reference evidence="2 3" key="1">
    <citation type="submission" date="2021-08" db="EMBL/GenBank/DDBJ databases">
        <title>Lysobacter sp. strain CJ11 Genome sequencing and assembly.</title>
        <authorList>
            <person name="Kim I."/>
        </authorList>
    </citation>
    <scope>NUCLEOTIDE SEQUENCE [LARGE SCALE GENOMIC DNA]</scope>
    <source>
        <strain evidence="2 3">CJ11</strain>
    </source>
</reference>
<name>A0ABX8WP27_9GAMM</name>
<feature type="signal peptide" evidence="1">
    <location>
        <begin position="1"/>
        <end position="20"/>
    </location>
</feature>
<dbReference type="RefSeq" id="WP_220379296.1">
    <property type="nucleotide sequence ID" value="NZ_CP080544.1"/>
</dbReference>
<proteinExistence type="predicted"/>
<dbReference type="EMBL" id="CP080544">
    <property type="protein sequence ID" value="QYR52511.1"/>
    <property type="molecule type" value="Genomic_DNA"/>
</dbReference>
<evidence type="ECO:0000313" key="3">
    <source>
        <dbReference type="Proteomes" id="UP000824755"/>
    </source>
</evidence>
<dbReference type="Gene3D" id="3.30.70.2970">
    <property type="entry name" value="Protein of unknown function (DUF541), domain 2"/>
    <property type="match status" value="1"/>
</dbReference>
<evidence type="ECO:0000313" key="2">
    <source>
        <dbReference type="EMBL" id="QYR52511.1"/>
    </source>
</evidence>
<keyword evidence="3" id="KW-1185">Reference proteome</keyword>
<dbReference type="InterPro" id="IPR007497">
    <property type="entry name" value="SIMPL/DUF541"/>
</dbReference>
<feature type="chain" id="PRO_5045541520" evidence="1">
    <location>
        <begin position="21"/>
        <end position="249"/>
    </location>
</feature>